<dbReference type="AlphaFoldDB" id="A0A9D3SYL7"/>
<evidence type="ECO:0000313" key="5">
    <source>
        <dbReference type="Proteomes" id="UP001046870"/>
    </source>
</evidence>
<dbReference type="InterPro" id="IPR029488">
    <property type="entry name" value="Hmw/CFAP97"/>
</dbReference>
<sequence>MVTACKNREEEGYLVFTGTPACLLSGAEEKGKDDGEDEDGYRQSEEDSEEDLVQRPPRCKVVHHGLPRKSSGKFKSGKYSPPSSSKSETSYSSEESSASDLSPQRTPAGSQPGSSPPHRAKLGALARRERPRVPEEESEDTVTDVTPLSTPDISPIQSFELALGKDGERESVIVRQHNVRGGLCVERAHDVGSVSEAFMKLEKKLERELVLESPTRRFRKNYSFSNDEVVRIDRENQRLLRELSRRTPRPKSAALKKPSSPPVRLYHSALNRQREQQRIERENMAFLKRLEMAKPTAGMKRAEQLADYQRQARYLGAAPPSKLERSPTSRSSTAKSSRLCSASSLHRARPASSVSTTVSKPSRSAWP</sequence>
<proteinExistence type="inferred from homology"/>
<evidence type="ECO:0000256" key="3">
    <source>
        <dbReference type="SAM" id="MobiDB-lite"/>
    </source>
</evidence>
<evidence type="ECO:0000313" key="4">
    <source>
        <dbReference type="EMBL" id="KAG7461828.1"/>
    </source>
</evidence>
<feature type="region of interest" description="Disordered" evidence="3">
    <location>
        <begin position="16"/>
        <end position="153"/>
    </location>
</feature>
<dbReference type="PANTHER" id="PTHR23035:SF1">
    <property type="entry name" value="CILIA- AND FLAGELLA-ASSOCIATED PROTEIN 97"/>
    <property type="match status" value="1"/>
</dbReference>
<dbReference type="EMBL" id="JAFDVH010000017">
    <property type="protein sequence ID" value="KAG7461828.1"/>
    <property type="molecule type" value="Genomic_DNA"/>
</dbReference>
<gene>
    <name evidence="4" type="ORF">MATL_G00195210</name>
</gene>
<organism evidence="4 5">
    <name type="scientific">Megalops atlanticus</name>
    <name type="common">Tarpon</name>
    <name type="synonym">Clupea gigantea</name>
    <dbReference type="NCBI Taxonomy" id="7932"/>
    <lineage>
        <taxon>Eukaryota</taxon>
        <taxon>Metazoa</taxon>
        <taxon>Chordata</taxon>
        <taxon>Craniata</taxon>
        <taxon>Vertebrata</taxon>
        <taxon>Euteleostomi</taxon>
        <taxon>Actinopterygii</taxon>
        <taxon>Neopterygii</taxon>
        <taxon>Teleostei</taxon>
        <taxon>Elopiformes</taxon>
        <taxon>Megalopidae</taxon>
        <taxon>Megalops</taxon>
    </lineage>
</organism>
<keyword evidence="5" id="KW-1185">Reference proteome</keyword>
<dbReference type="Proteomes" id="UP001046870">
    <property type="component" value="Chromosome 17"/>
</dbReference>
<dbReference type="InterPro" id="IPR038791">
    <property type="entry name" value="Cfap97/Hemingway"/>
</dbReference>
<accession>A0A9D3SYL7</accession>
<feature type="compositionally biased region" description="Basic residues" evidence="3">
    <location>
        <begin position="57"/>
        <end position="76"/>
    </location>
</feature>
<dbReference type="Pfam" id="PF13879">
    <property type="entry name" value="Hmw_CFAP97"/>
    <property type="match status" value="1"/>
</dbReference>
<feature type="region of interest" description="Disordered" evidence="3">
    <location>
        <begin position="312"/>
        <end position="367"/>
    </location>
</feature>
<evidence type="ECO:0000256" key="1">
    <source>
        <dbReference type="ARBA" id="ARBA00008315"/>
    </source>
</evidence>
<comment type="similarity">
    <text evidence="1">Belongs to the CFAP97 family.</text>
</comment>
<feature type="compositionally biased region" description="Polar residues" evidence="3">
    <location>
        <begin position="100"/>
        <end position="113"/>
    </location>
</feature>
<dbReference type="GO" id="GO:0007283">
    <property type="term" value="P:spermatogenesis"/>
    <property type="evidence" value="ECO:0007669"/>
    <property type="project" value="TreeGrafter"/>
</dbReference>
<evidence type="ECO:0000256" key="2">
    <source>
        <dbReference type="ARBA" id="ARBA00021424"/>
    </source>
</evidence>
<comment type="caution">
    <text evidence="4">The sequence shown here is derived from an EMBL/GenBank/DDBJ whole genome shotgun (WGS) entry which is preliminary data.</text>
</comment>
<feature type="compositionally biased region" description="Low complexity" evidence="3">
    <location>
        <begin position="328"/>
        <end position="345"/>
    </location>
</feature>
<dbReference type="OrthoDB" id="515313at2759"/>
<dbReference type="PANTHER" id="PTHR23035">
    <property type="entry name" value="CILIA- AND FLAGELLA-ASSOCIATED PROTEIN 97-RELATED"/>
    <property type="match status" value="1"/>
</dbReference>
<feature type="compositionally biased region" description="Basic and acidic residues" evidence="3">
    <location>
        <begin position="126"/>
        <end position="135"/>
    </location>
</feature>
<feature type="compositionally biased region" description="Polar residues" evidence="3">
    <location>
        <begin position="352"/>
        <end position="367"/>
    </location>
</feature>
<protein>
    <recommendedName>
        <fullName evidence="2">Cilia- and flagella-associated protein 97</fullName>
    </recommendedName>
</protein>
<reference evidence="4" key="1">
    <citation type="submission" date="2021-01" db="EMBL/GenBank/DDBJ databases">
        <authorList>
            <person name="Zahm M."/>
            <person name="Roques C."/>
            <person name="Cabau C."/>
            <person name="Klopp C."/>
            <person name="Donnadieu C."/>
            <person name="Jouanno E."/>
            <person name="Lampietro C."/>
            <person name="Louis A."/>
            <person name="Herpin A."/>
            <person name="Echchiki A."/>
            <person name="Berthelot C."/>
            <person name="Parey E."/>
            <person name="Roest-Crollius H."/>
            <person name="Braasch I."/>
            <person name="Postlethwait J."/>
            <person name="Bobe J."/>
            <person name="Montfort J."/>
            <person name="Bouchez O."/>
            <person name="Begum T."/>
            <person name="Mejri S."/>
            <person name="Adams A."/>
            <person name="Chen W.-J."/>
            <person name="Guiguen Y."/>
        </authorList>
    </citation>
    <scope>NUCLEOTIDE SEQUENCE</scope>
    <source>
        <strain evidence="4">YG-15Mar2019-1</strain>
        <tissue evidence="4">Brain</tissue>
    </source>
</reference>
<feature type="region of interest" description="Disordered" evidence="3">
    <location>
        <begin position="242"/>
        <end position="278"/>
    </location>
</feature>
<feature type="compositionally biased region" description="Low complexity" evidence="3">
    <location>
        <begin position="77"/>
        <end position="99"/>
    </location>
</feature>
<name>A0A9D3SYL7_MEGAT</name>